<keyword evidence="1" id="KW-0472">Membrane</keyword>
<feature type="transmembrane region" description="Helical" evidence="1">
    <location>
        <begin position="79"/>
        <end position="103"/>
    </location>
</feature>
<dbReference type="Pfam" id="PF06580">
    <property type="entry name" value="His_kinase"/>
    <property type="match status" value="1"/>
</dbReference>
<dbReference type="Gene3D" id="3.30.565.10">
    <property type="entry name" value="Histidine kinase-like ATPase, C-terminal domain"/>
    <property type="match status" value="1"/>
</dbReference>
<evidence type="ECO:0000313" key="4">
    <source>
        <dbReference type="Proteomes" id="UP001181355"/>
    </source>
</evidence>
<keyword evidence="3" id="KW-0418">Kinase</keyword>
<dbReference type="InterPro" id="IPR036890">
    <property type="entry name" value="HATPase_C_sf"/>
</dbReference>
<keyword evidence="3" id="KW-0808">Transferase</keyword>
<dbReference type="GO" id="GO:0016301">
    <property type="term" value="F:kinase activity"/>
    <property type="evidence" value="ECO:0007669"/>
    <property type="project" value="UniProtKB-KW"/>
</dbReference>
<feature type="transmembrane region" description="Helical" evidence="1">
    <location>
        <begin position="123"/>
        <end position="146"/>
    </location>
</feature>
<feature type="domain" description="Signal transduction histidine kinase internal region" evidence="2">
    <location>
        <begin position="169"/>
        <end position="248"/>
    </location>
</feature>
<sequence>MMSFFPKEREFWFYHVNASLLIASMTALSAVLWSHHASFNASMSFLWFIPFTLACLSFRWHYKTRAWHQLSMGKLVPLVILYGGLMAFLVMCVLSLLLMPVFWSTLIQEEPAIQSNPRSFITQFIIGGSLQMHITMCIWYVLYISFSTNKRLKEREMSNLQLAASLREAQLSRLNNQLNPHFLFNALNNIRFLIHESTNAADDAIVALSEILRYTLASEKANQIRLESELQIIDKYIAIAKLQFEDRLRFSLLTKGNLDGVMIPPMILQMLVENAVKHGIEQCKDGGEILLQIEAHSEQVKFLVKNSLAIRSSPTPQLHKNMENHSTQIGLTNIKQRLSLLYGSQTNFRAQQNDQCFEVQFAIPRNNA</sequence>
<keyword evidence="1" id="KW-1133">Transmembrane helix</keyword>
<organism evidence="3 4">
    <name type="scientific">Undibacterium cyanobacteriorum</name>
    <dbReference type="NCBI Taxonomy" id="3073561"/>
    <lineage>
        <taxon>Bacteria</taxon>
        <taxon>Pseudomonadati</taxon>
        <taxon>Pseudomonadota</taxon>
        <taxon>Betaproteobacteria</taxon>
        <taxon>Burkholderiales</taxon>
        <taxon>Oxalobacteraceae</taxon>
        <taxon>Undibacterium</taxon>
    </lineage>
</organism>
<dbReference type="RefSeq" id="WP_309483835.1">
    <property type="nucleotide sequence ID" value="NZ_CP133720.1"/>
</dbReference>
<evidence type="ECO:0000259" key="2">
    <source>
        <dbReference type="Pfam" id="PF06580"/>
    </source>
</evidence>
<protein>
    <submittedName>
        <fullName evidence="3">Histidine kinase</fullName>
    </submittedName>
</protein>
<dbReference type="SUPFAM" id="SSF55874">
    <property type="entry name" value="ATPase domain of HSP90 chaperone/DNA topoisomerase II/histidine kinase"/>
    <property type="match status" value="1"/>
</dbReference>
<reference evidence="3" key="1">
    <citation type="submission" date="2023-09" db="EMBL/GenBank/DDBJ databases">
        <title>Undibacterium sp. 20NA77.5 isolated from freshwater.</title>
        <authorList>
            <person name="Le V."/>
            <person name="Ko S.-R."/>
            <person name="Ahn C.-Y."/>
            <person name="Oh H.-M."/>
        </authorList>
    </citation>
    <scope>NUCLEOTIDE SEQUENCE</scope>
    <source>
        <strain evidence="3">20NA77.5</strain>
    </source>
</reference>
<evidence type="ECO:0000313" key="3">
    <source>
        <dbReference type="EMBL" id="WMW82363.1"/>
    </source>
</evidence>
<dbReference type="InterPro" id="IPR050640">
    <property type="entry name" value="Bact_2-comp_sensor_kinase"/>
</dbReference>
<keyword evidence="4" id="KW-1185">Reference proteome</keyword>
<evidence type="ECO:0000256" key="1">
    <source>
        <dbReference type="SAM" id="Phobius"/>
    </source>
</evidence>
<keyword evidence="1" id="KW-0812">Transmembrane</keyword>
<gene>
    <name evidence="3" type="ORF">RF679_08825</name>
</gene>
<feature type="transmembrane region" description="Helical" evidence="1">
    <location>
        <begin position="39"/>
        <end position="58"/>
    </location>
</feature>
<dbReference type="Proteomes" id="UP001181355">
    <property type="component" value="Chromosome"/>
</dbReference>
<dbReference type="InterPro" id="IPR010559">
    <property type="entry name" value="Sig_transdc_His_kin_internal"/>
</dbReference>
<feature type="transmembrane region" description="Helical" evidence="1">
    <location>
        <begin position="12"/>
        <end position="33"/>
    </location>
</feature>
<dbReference type="PANTHER" id="PTHR34220:SF7">
    <property type="entry name" value="SENSOR HISTIDINE KINASE YPDA"/>
    <property type="match status" value="1"/>
</dbReference>
<dbReference type="PANTHER" id="PTHR34220">
    <property type="entry name" value="SENSOR HISTIDINE KINASE YPDA"/>
    <property type="match status" value="1"/>
</dbReference>
<name>A0ABY9RNA9_9BURK</name>
<proteinExistence type="predicted"/>
<dbReference type="EMBL" id="CP133720">
    <property type="protein sequence ID" value="WMW82363.1"/>
    <property type="molecule type" value="Genomic_DNA"/>
</dbReference>
<accession>A0ABY9RNA9</accession>